<keyword evidence="1" id="KW-0560">Oxidoreductase</keyword>
<accession>A0AAE0NLK3</accession>
<name>A0AAE0NLK3_9PEZI</name>
<evidence type="ECO:0000313" key="4">
    <source>
        <dbReference type="EMBL" id="KAK3383675.1"/>
    </source>
</evidence>
<keyword evidence="2" id="KW-0457">Lysine biosynthesis</keyword>
<gene>
    <name evidence="4" type="ORF">B0T24DRAFT_588309</name>
</gene>
<dbReference type="GO" id="GO:0004753">
    <property type="term" value="F:saccharopine dehydrogenase activity"/>
    <property type="evidence" value="ECO:0007669"/>
    <property type="project" value="TreeGrafter"/>
</dbReference>
<feature type="region of interest" description="Disordered" evidence="3">
    <location>
        <begin position="143"/>
        <end position="170"/>
    </location>
</feature>
<evidence type="ECO:0000256" key="2">
    <source>
        <dbReference type="ARBA" id="ARBA00023154"/>
    </source>
</evidence>
<dbReference type="GO" id="GO:0005737">
    <property type="term" value="C:cytoplasm"/>
    <property type="evidence" value="ECO:0007669"/>
    <property type="project" value="TreeGrafter"/>
</dbReference>
<protein>
    <submittedName>
        <fullName evidence="4">Uncharacterized protein</fullName>
    </submittedName>
</protein>
<dbReference type="EMBL" id="JAULSN010000001">
    <property type="protein sequence ID" value="KAK3383675.1"/>
    <property type="molecule type" value="Genomic_DNA"/>
</dbReference>
<proteinExistence type="predicted"/>
<dbReference type="GO" id="GO:0019878">
    <property type="term" value="P:lysine biosynthetic process via aminoadipic acid"/>
    <property type="evidence" value="ECO:0007669"/>
    <property type="project" value="TreeGrafter"/>
</dbReference>
<keyword evidence="5" id="KW-1185">Reference proteome</keyword>
<dbReference type="InterPro" id="IPR051168">
    <property type="entry name" value="AASS"/>
</dbReference>
<dbReference type="PANTHER" id="PTHR11133:SF23">
    <property type="entry name" value="SACCHAROPINE DEHYDROGENASE [NAD(+), L-LYSINE-FORMING]"/>
    <property type="match status" value="1"/>
</dbReference>
<organism evidence="4 5">
    <name type="scientific">Lasiosphaeria ovina</name>
    <dbReference type="NCBI Taxonomy" id="92902"/>
    <lineage>
        <taxon>Eukaryota</taxon>
        <taxon>Fungi</taxon>
        <taxon>Dikarya</taxon>
        <taxon>Ascomycota</taxon>
        <taxon>Pezizomycotina</taxon>
        <taxon>Sordariomycetes</taxon>
        <taxon>Sordariomycetidae</taxon>
        <taxon>Sordariales</taxon>
        <taxon>Lasiosphaeriaceae</taxon>
        <taxon>Lasiosphaeria</taxon>
    </lineage>
</organism>
<evidence type="ECO:0000313" key="5">
    <source>
        <dbReference type="Proteomes" id="UP001287356"/>
    </source>
</evidence>
<dbReference type="Gene3D" id="3.40.50.720">
    <property type="entry name" value="NAD(P)-binding Rossmann-like Domain"/>
    <property type="match status" value="3"/>
</dbReference>
<reference evidence="4" key="2">
    <citation type="submission" date="2023-06" db="EMBL/GenBank/DDBJ databases">
        <authorList>
            <consortium name="Lawrence Berkeley National Laboratory"/>
            <person name="Haridas S."/>
            <person name="Hensen N."/>
            <person name="Bonometti L."/>
            <person name="Westerberg I."/>
            <person name="Brannstrom I.O."/>
            <person name="Guillou S."/>
            <person name="Cros-Aarteil S."/>
            <person name="Calhoun S."/>
            <person name="Kuo A."/>
            <person name="Mondo S."/>
            <person name="Pangilinan J."/>
            <person name="Riley R."/>
            <person name="Labutti K."/>
            <person name="Andreopoulos B."/>
            <person name="Lipzen A."/>
            <person name="Chen C."/>
            <person name="Yanf M."/>
            <person name="Daum C."/>
            <person name="Ng V."/>
            <person name="Clum A."/>
            <person name="Steindorff A."/>
            <person name="Ohm R."/>
            <person name="Martin F."/>
            <person name="Silar P."/>
            <person name="Natvig D."/>
            <person name="Lalanne C."/>
            <person name="Gautier V."/>
            <person name="Ament-Velasquez S.L."/>
            <person name="Kruys A."/>
            <person name="Hutchinson M.I."/>
            <person name="Powell A.J."/>
            <person name="Barry K."/>
            <person name="Miller A.N."/>
            <person name="Grigoriev I.V."/>
            <person name="Debuchy R."/>
            <person name="Gladieux P."/>
            <person name="Thoren M.H."/>
            <person name="Johannesson H."/>
        </authorList>
    </citation>
    <scope>NUCLEOTIDE SEQUENCE</scope>
    <source>
        <strain evidence="4">CBS 958.72</strain>
    </source>
</reference>
<comment type="caution">
    <text evidence="4">The sequence shown here is derived from an EMBL/GenBank/DDBJ whole genome shotgun (WGS) entry which is preliminary data.</text>
</comment>
<sequence>MQVFRTTSFVSCRPLQVISLTDRYQSLLSTCTFSLPTAAFGFHAGFAGAALALEVWAWQLSHSEPFPGVKSYPNEDALIANVSRVLNEGAKNAEHMPRVIVIGALGRCGSGAVAAPESQKTRSSSGIWLRLLLAAPSSPLRTRLPGSPNKSTLNRCKPQTANSRWPATPPPIPPSFTPVPIYTVATTFDKPTVPVDGLKSDPALSVISIDHLPSLLPREASEAFSYMLLTSFPVYSSYFSDDLLPHLLTLNDRQNSSVWTRAEELFKEKVATLPASAPEN</sequence>
<keyword evidence="2" id="KW-0028">Amino-acid biosynthesis</keyword>
<evidence type="ECO:0000256" key="1">
    <source>
        <dbReference type="ARBA" id="ARBA00023002"/>
    </source>
</evidence>
<evidence type="ECO:0000256" key="3">
    <source>
        <dbReference type="SAM" id="MobiDB-lite"/>
    </source>
</evidence>
<dbReference type="AlphaFoldDB" id="A0AAE0NLK3"/>
<dbReference type="PANTHER" id="PTHR11133">
    <property type="entry name" value="SACCHAROPINE DEHYDROGENASE"/>
    <property type="match status" value="1"/>
</dbReference>
<dbReference type="Proteomes" id="UP001287356">
    <property type="component" value="Unassembled WGS sequence"/>
</dbReference>
<reference evidence="4" key="1">
    <citation type="journal article" date="2023" name="Mol. Phylogenet. Evol.">
        <title>Genome-scale phylogeny and comparative genomics of the fungal order Sordariales.</title>
        <authorList>
            <person name="Hensen N."/>
            <person name="Bonometti L."/>
            <person name="Westerberg I."/>
            <person name="Brannstrom I.O."/>
            <person name="Guillou S."/>
            <person name="Cros-Aarteil S."/>
            <person name="Calhoun S."/>
            <person name="Haridas S."/>
            <person name="Kuo A."/>
            <person name="Mondo S."/>
            <person name="Pangilinan J."/>
            <person name="Riley R."/>
            <person name="LaButti K."/>
            <person name="Andreopoulos B."/>
            <person name="Lipzen A."/>
            <person name="Chen C."/>
            <person name="Yan M."/>
            <person name="Daum C."/>
            <person name="Ng V."/>
            <person name="Clum A."/>
            <person name="Steindorff A."/>
            <person name="Ohm R.A."/>
            <person name="Martin F."/>
            <person name="Silar P."/>
            <person name="Natvig D.O."/>
            <person name="Lalanne C."/>
            <person name="Gautier V."/>
            <person name="Ament-Velasquez S.L."/>
            <person name="Kruys A."/>
            <person name="Hutchinson M.I."/>
            <person name="Powell A.J."/>
            <person name="Barry K."/>
            <person name="Miller A.N."/>
            <person name="Grigoriev I.V."/>
            <person name="Debuchy R."/>
            <person name="Gladieux P."/>
            <person name="Hiltunen Thoren M."/>
            <person name="Johannesson H."/>
        </authorList>
    </citation>
    <scope>NUCLEOTIDE SEQUENCE</scope>
    <source>
        <strain evidence="4">CBS 958.72</strain>
    </source>
</reference>
<feature type="compositionally biased region" description="Polar residues" evidence="3">
    <location>
        <begin position="148"/>
        <end position="165"/>
    </location>
</feature>